<dbReference type="SUPFAM" id="SSF54686">
    <property type="entry name" value="Ribosomal protein L16p/L10e"/>
    <property type="match status" value="1"/>
</dbReference>
<evidence type="ECO:0000256" key="1">
    <source>
        <dbReference type="ARBA" id="ARBA00008931"/>
    </source>
</evidence>
<organism evidence="5">
    <name type="scientific">Schistocephalus solidus</name>
    <name type="common">Tapeworm</name>
    <dbReference type="NCBI Taxonomy" id="70667"/>
    <lineage>
        <taxon>Eukaryota</taxon>
        <taxon>Metazoa</taxon>
        <taxon>Spiralia</taxon>
        <taxon>Lophotrochozoa</taxon>
        <taxon>Platyhelminthes</taxon>
        <taxon>Cestoda</taxon>
        <taxon>Eucestoda</taxon>
        <taxon>Diphyllobothriidea</taxon>
        <taxon>Diphyllobothriidae</taxon>
        <taxon>Schistocephalus</taxon>
    </lineage>
</organism>
<evidence type="ECO:0000313" key="5">
    <source>
        <dbReference type="EMBL" id="JAP62862.1"/>
    </source>
</evidence>
<dbReference type="PANTHER" id="PTHR12220:SF13">
    <property type="entry name" value="LARGE RIBOSOMAL SUBUNIT PROTEIN UL16M"/>
    <property type="match status" value="1"/>
</dbReference>
<name>A0A0V0JBA7_SCHSO</name>
<reference evidence="5" key="1">
    <citation type="submission" date="2016-01" db="EMBL/GenBank/DDBJ databases">
        <title>Reference transcriptome for the parasite Schistocephalus solidus: insights into the molecular evolution of parasitism.</title>
        <authorList>
            <person name="Hebert F.O."/>
            <person name="Grambauer S."/>
            <person name="Barber I."/>
            <person name="Landry C.R."/>
            <person name="Aubin-Horth N."/>
        </authorList>
    </citation>
    <scope>NUCLEOTIDE SEQUENCE</scope>
</reference>
<protein>
    <recommendedName>
        <fullName evidence="4">Large ribosomal subunit protein uL16m</fullName>
    </recommendedName>
</protein>
<keyword evidence="3" id="KW-0687">Ribonucleoprotein</keyword>
<sequence>FFWSCVWWPSAAMSFALRPFLLFRSTYGLFSASTSRISRVSLPYSERQAEQKFKVKDELDSVAFPPDRRKLHPLQRTPATAGVSERSVKYTRRHYDLRGPETVENTLIHSQYGIQALEGGELKIGHLELIRLNINRAIDEKRMFAIWRVPGPWKPKTQQSLGKRMGGGKADIHHYVTPVRADRIIVEVGGYLDWREAHRILGRIAAVMPFRARFVSQNLLDTELKIEAFIAEQNVNPFYPPTKAMLKNYAGCRHFLSPWHMEWQNPHYR</sequence>
<evidence type="ECO:0000256" key="2">
    <source>
        <dbReference type="ARBA" id="ARBA00022980"/>
    </source>
</evidence>
<dbReference type="GO" id="GO:0005762">
    <property type="term" value="C:mitochondrial large ribosomal subunit"/>
    <property type="evidence" value="ECO:0007669"/>
    <property type="project" value="TreeGrafter"/>
</dbReference>
<feature type="non-terminal residue" evidence="5">
    <location>
        <position position="1"/>
    </location>
</feature>
<dbReference type="EMBL" id="GEEE01000363">
    <property type="protein sequence ID" value="JAP62862.1"/>
    <property type="molecule type" value="Transcribed_RNA"/>
</dbReference>
<dbReference type="GO" id="GO:0032543">
    <property type="term" value="P:mitochondrial translation"/>
    <property type="evidence" value="ECO:0007669"/>
    <property type="project" value="TreeGrafter"/>
</dbReference>
<dbReference type="Pfam" id="PF00252">
    <property type="entry name" value="Ribosomal_L16"/>
    <property type="match status" value="1"/>
</dbReference>
<dbReference type="InterPro" id="IPR047873">
    <property type="entry name" value="Ribosomal_uL16"/>
</dbReference>
<evidence type="ECO:0000256" key="3">
    <source>
        <dbReference type="ARBA" id="ARBA00023274"/>
    </source>
</evidence>
<proteinExistence type="inferred from homology"/>
<dbReference type="InterPro" id="IPR036920">
    <property type="entry name" value="Ribosomal_uL16_sf"/>
</dbReference>
<dbReference type="GO" id="GO:0019843">
    <property type="term" value="F:rRNA binding"/>
    <property type="evidence" value="ECO:0007669"/>
    <property type="project" value="InterPro"/>
</dbReference>
<gene>
    <name evidence="5" type="ORF">TR155459</name>
</gene>
<accession>A0A0V0JBA7</accession>
<dbReference type="PANTHER" id="PTHR12220">
    <property type="entry name" value="50S/60S RIBOSOMAL PROTEIN L16"/>
    <property type="match status" value="1"/>
</dbReference>
<dbReference type="GO" id="GO:0003735">
    <property type="term" value="F:structural constituent of ribosome"/>
    <property type="evidence" value="ECO:0007669"/>
    <property type="project" value="InterPro"/>
</dbReference>
<keyword evidence="2" id="KW-0689">Ribosomal protein</keyword>
<dbReference type="Gene3D" id="3.90.1170.10">
    <property type="entry name" value="Ribosomal protein L10e/L16"/>
    <property type="match status" value="1"/>
</dbReference>
<evidence type="ECO:0000256" key="4">
    <source>
        <dbReference type="ARBA" id="ARBA00035302"/>
    </source>
</evidence>
<dbReference type="InterPro" id="IPR000114">
    <property type="entry name" value="Ribosomal_uL16_bact-type"/>
</dbReference>
<dbReference type="AlphaFoldDB" id="A0A0V0JBA7"/>
<comment type="similarity">
    <text evidence="1">Belongs to the universal ribosomal protein uL16 family.</text>
</comment>